<evidence type="ECO:0000313" key="3">
    <source>
        <dbReference type="EMBL" id="OGY51628.1"/>
    </source>
</evidence>
<dbReference type="PANTHER" id="PTHR35024:SF4">
    <property type="entry name" value="POLYMER-FORMING CYTOSKELETAL PROTEIN"/>
    <property type="match status" value="1"/>
</dbReference>
<comment type="caution">
    <text evidence="3">The sequence shown here is derived from an EMBL/GenBank/DDBJ whole genome shotgun (WGS) entry which is preliminary data.</text>
</comment>
<protein>
    <recommendedName>
        <fullName evidence="5">Cell shape determination protein CcmA</fullName>
    </recommendedName>
</protein>
<organism evidence="3 4">
    <name type="scientific">Candidatus Buchananbacteria bacterium RIFCSPHIGHO2_02_FULL_56_16</name>
    <dbReference type="NCBI Taxonomy" id="1797542"/>
    <lineage>
        <taxon>Bacteria</taxon>
        <taxon>Candidatus Buchananiibacteriota</taxon>
    </lineage>
</organism>
<feature type="compositionally biased region" description="Basic and acidic residues" evidence="2">
    <location>
        <begin position="124"/>
        <end position="137"/>
    </location>
</feature>
<reference evidence="3 4" key="1">
    <citation type="journal article" date="2016" name="Nat. Commun.">
        <title>Thousands of microbial genomes shed light on interconnected biogeochemical processes in an aquifer system.</title>
        <authorList>
            <person name="Anantharaman K."/>
            <person name="Brown C.T."/>
            <person name="Hug L.A."/>
            <person name="Sharon I."/>
            <person name="Castelle C.J."/>
            <person name="Probst A.J."/>
            <person name="Thomas B.C."/>
            <person name="Singh A."/>
            <person name="Wilkins M.J."/>
            <person name="Karaoz U."/>
            <person name="Brodie E.L."/>
            <person name="Williams K.H."/>
            <person name="Hubbard S.S."/>
            <person name="Banfield J.F."/>
        </authorList>
    </citation>
    <scope>NUCLEOTIDE SEQUENCE [LARGE SCALE GENOMIC DNA]</scope>
</reference>
<dbReference type="Pfam" id="PF04519">
    <property type="entry name" value="Bactofilin"/>
    <property type="match status" value="1"/>
</dbReference>
<dbReference type="Proteomes" id="UP000177310">
    <property type="component" value="Unassembled WGS sequence"/>
</dbReference>
<evidence type="ECO:0008006" key="5">
    <source>
        <dbReference type="Google" id="ProtNLM"/>
    </source>
</evidence>
<evidence type="ECO:0000256" key="1">
    <source>
        <dbReference type="ARBA" id="ARBA00044755"/>
    </source>
</evidence>
<name>A0A1G1YGY6_9BACT</name>
<evidence type="ECO:0000256" key="2">
    <source>
        <dbReference type="SAM" id="MobiDB-lite"/>
    </source>
</evidence>
<evidence type="ECO:0000313" key="4">
    <source>
        <dbReference type="Proteomes" id="UP000177310"/>
    </source>
</evidence>
<feature type="region of interest" description="Disordered" evidence="2">
    <location>
        <begin position="124"/>
        <end position="146"/>
    </location>
</feature>
<dbReference type="AlphaFoldDB" id="A0A1G1YGY6"/>
<dbReference type="InterPro" id="IPR007607">
    <property type="entry name" value="BacA/B"/>
</dbReference>
<comment type="similarity">
    <text evidence="1">Belongs to the bactofilin family.</text>
</comment>
<dbReference type="PANTHER" id="PTHR35024">
    <property type="entry name" value="HYPOTHETICAL CYTOSOLIC PROTEIN"/>
    <property type="match status" value="1"/>
</dbReference>
<gene>
    <name evidence="3" type="ORF">A3J59_04915</name>
</gene>
<sequence length="146" mass="15254">MFKKEGEGVEEIETIIGPSVQVEGDFIAAGDVVVEGMVSGKLKTEKNLRVGTGAKIFASVAAQNALIAGEIQGNVKVDGNLELTGTARVFGDVKAKTLTIASGACLHGKCQAGEDRKSKLEKIEERAKPKLREKEKAAAASAIISS</sequence>
<dbReference type="EMBL" id="MHIL01000017">
    <property type="protein sequence ID" value="OGY51628.1"/>
    <property type="molecule type" value="Genomic_DNA"/>
</dbReference>
<accession>A0A1G1YGY6</accession>
<dbReference type="STRING" id="1797542.A3J59_04915"/>
<proteinExistence type="inferred from homology"/>